<dbReference type="InterPro" id="IPR031424">
    <property type="entry name" value="QVR-like"/>
</dbReference>
<dbReference type="Pfam" id="PF17064">
    <property type="entry name" value="QVR"/>
    <property type="match status" value="1"/>
</dbReference>
<proteinExistence type="predicted"/>
<keyword evidence="3 6" id="KW-0732">Signal</keyword>
<comment type="subcellular location">
    <subcellularLocation>
        <location evidence="1">Membrane</location>
        <topology evidence="1">Lipid-anchor</topology>
        <topology evidence="1">GPI-anchor</topology>
    </subcellularLocation>
</comment>
<evidence type="ECO:0000256" key="1">
    <source>
        <dbReference type="ARBA" id="ARBA00004589"/>
    </source>
</evidence>
<keyword evidence="2" id="KW-0472">Membrane</keyword>
<feature type="chain" id="PRO_5008905361" evidence="6">
    <location>
        <begin position="19"/>
        <end position="244"/>
    </location>
</feature>
<sequence>MRLLVECLLFSYFAFLNGVGCVSSSMNDSFPDSTHNQKLRFSHYNERKSVTSSSNLLSILKSVKAGTSYPQHLGANRTRLKRDANTASRAAPDMLSTVCGSIPKARSVQEGVPPPPLDVPLKCYQCKSNTSEDLEPKCDNRLFKYLRHSEKARMRVTCGKAVDKYCIKITKQKLGQRVTERGCFGNEMKYGPDKSLLAVKRGCAKFKQDGFIKTVCLCKNNLCNQAVGLGTKLYSILALSIHFI</sequence>
<evidence type="ECO:0000256" key="3">
    <source>
        <dbReference type="ARBA" id="ARBA00022729"/>
    </source>
</evidence>
<evidence type="ECO:0000256" key="4">
    <source>
        <dbReference type="ARBA" id="ARBA00023180"/>
    </source>
</evidence>
<gene>
    <name evidence="7" type="ORF">Ocin01_03692</name>
</gene>
<name>A0A1D2NCL6_ORCCI</name>
<keyword evidence="8" id="KW-1185">Reference proteome</keyword>
<organism evidence="7 8">
    <name type="scientific">Orchesella cincta</name>
    <name type="common">Springtail</name>
    <name type="synonym">Podura cincta</name>
    <dbReference type="NCBI Taxonomy" id="48709"/>
    <lineage>
        <taxon>Eukaryota</taxon>
        <taxon>Metazoa</taxon>
        <taxon>Ecdysozoa</taxon>
        <taxon>Arthropoda</taxon>
        <taxon>Hexapoda</taxon>
        <taxon>Collembola</taxon>
        <taxon>Entomobryomorpha</taxon>
        <taxon>Entomobryoidea</taxon>
        <taxon>Orchesellidae</taxon>
        <taxon>Orchesellinae</taxon>
        <taxon>Orchesella</taxon>
    </lineage>
</organism>
<evidence type="ECO:0000256" key="6">
    <source>
        <dbReference type="SAM" id="SignalP"/>
    </source>
</evidence>
<feature type="signal peptide" evidence="6">
    <location>
        <begin position="1"/>
        <end position="18"/>
    </location>
</feature>
<keyword evidence="4" id="KW-0325">Glycoprotein</keyword>
<dbReference type="PANTHER" id="PTHR33562">
    <property type="entry name" value="ATILLA, ISOFORM B-RELATED-RELATED"/>
    <property type="match status" value="1"/>
</dbReference>
<evidence type="ECO:0000313" key="8">
    <source>
        <dbReference type="Proteomes" id="UP000094527"/>
    </source>
</evidence>
<comment type="caution">
    <text evidence="7">The sequence shown here is derived from an EMBL/GenBank/DDBJ whole genome shotgun (WGS) entry which is preliminary data.</text>
</comment>
<dbReference type="AlphaFoldDB" id="A0A1D2NCL6"/>
<accession>A0A1D2NCL6</accession>
<keyword evidence="2" id="KW-0336">GPI-anchor</keyword>
<dbReference type="EMBL" id="LJIJ01000090">
    <property type="protein sequence ID" value="ODN03004.1"/>
    <property type="molecule type" value="Genomic_DNA"/>
</dbReference>
<reference evidence="7 8" key="1">
    <citation type="journal article" date="2016" name="Genome Biol. Evol.">
        <title>Gene Family Evolution Reflects Adaptation to Soil Environmental Stressors in the Genome of the Collembolan Orchesella cincta.</title>
        <authorList>
            <person name="Faddeeva-Vakhrusheva A."/>
            <person name="Derks M.F."/>
            <person name="Anvar S.Y."/>
            <person name="Agamennone V."/>
            <person name="Suring W."/>
            <person name="Smit S."/>
            <person name="van Straalen N.M."/>
            <person name="Roelofs D."/>
        </authorList>
    </citation>
    <scope>NUCLEOTIDE SEQUENCE [LARGE SCALE GENOMIC DNA]</scope>
    <source>
        <tissue evidence="7">Mixed pool</tissue>
    </source>
</reference>
<protein>
    <submittedName>
        <fullName evidence="7">Uncharacterized protein</fullName>
    </submittedName>
</protein>
<dbReference type="InterPro" id="IPR050975">
    <property type="entry name" value="Sleep_regulator"/>
</dbReference>
<dbReference type="GO" id="GO:0032222">
    <property type="term" value="P:regulation of synaptic transmission, cholinergic"/>
    <property type="evidence" value="ECO:0007669"/>
    <property type="project" value="InterPro"/>
</dbReference>
<evidence type="ECO:0000256" key="2">
    <source>
        <dbReference type="ARBA" id="ARBA00022622"/>
    </source>
</evidence>
<evidence type="ECO:0000313" key="7">
    <source>
        <dbReference type="EMBL" id="ODN03004.1"/>
    </source>
</evidence>
<dbReference type="GO" id="GO:0098552">
    <property type="term" value="C:side of membrane"/>
    <property type="evidence" value="ECO:0007669"/>
    <property type="project" value="UniProtKB-KW"/>
</dbReference>
<evidence type="ECO:0000256" key="5">
    <source>
        <dbReference type="ARBA" id="ARBA00023288"/>
    </source>
</evidence>
<dbReference type="GO" id="GO:0030431">
    <property type="term" value="P:sleep"/>
    <property type="evidence" value="ECO:0007669"/>
    <property type="project" value="InterPro"/>
</dbReference>
<keyword evidence="5" id="KW-0449">Lipoprotein</keyword>
<dbReference type="Proteomes" id="UP000094527">
    <property type="component" value="Unassembled WGS sequence"/>
</dbReference>